<feature type="compositionally biased region" description="Basic and acidic residues" evidence="1">
    <location>
        <begin position="232"/>
        <end position="243"/>
    </location>
</feature>
<dbReference type="VEuPathDB" id="FungiDB:CC77DRAFT_747430"/>
<sequence>MNYNVLTPNLHLNRAANVNMGKVKKIIRSMRARLTTSSFGRSDDSTNSSIPSMRSRSRSTSETQATVCSGSRTTTTISNLVSEESLCSITAILDRTLSNVLPFRDQVNRNIGHLDARVALEVNTTILRFVERLPLDELQAVGRGSTVSFLPNDNDTITSDSSLSFACRSAREVERDHAARRRGHDGGVAHEQLNRVFPEFAEGSLARSRALNVTSVENSMDNPLAIHSVRQSKQEYTQRKRNNDANPFGGLADPTHHDKVKHWLIDQEDFSIKAEAESSDPQYRNVDLSFRPQAHMDRTPSFTRRSFDSCDLFLESIGLLVAKNDHETIGDEDFDNLPDWSDVEDDPEYNVFFEELEYQWSESAASSNFTAELESVTDELVRSPQHMMSDEEALPDWSDVEDEAGYNKAERQSFTSNRSSAKGVPDLIMPAVYLPS</sequence>
<evidence type="ECO:0000256" key="1">
    <source>
        <dbReference type="SAM" id="MobiDB-lite"/>
    </source>
</evidence>
<feature type="region of interest" description="Disordered" evidence="1">
    <location>
        <begin position="386"/>
        <end position="420"/>
    </location>
</feature>
<organism evidence="2 3">
    <name type="scientific">Alternaria alternata</name>
    <name type="common">Alternaria rot fungus</name>
    <name type="synonym">Torula alternata</name>
    <dbReference type="NCBI Taxonomy" id="5599"/>
    <lineage>
        <taxon>Eukaryota</taxon>
        <taxon>Fungi</taxon>
        <taxon>Dikarya</taxon>
        <taxon>Ascomycota</taxon>
        <taxon>Pezizomycotina</taxon>
        <taxon>Dothideomycetes</taxon>
        <taxon>Pleosporomycetidae</taxon>
        <taxon>Pleosporales</taxon>
        <taxon>Pleosporineae</taxon>
        <taxon>Pleosporaceae</taxon>
        <taxon>Alternaria</taxon>
        <taxon>Alternaria sect. Alternaria</taxon>
        <taxon>Alternaria alternata complex</taxon>
    </lineage>
</organism>
<name>A0A4Q4NPW7_ALTAL</name>
<feature type="region of interest" description="Disordered" evidence="1">
    <location>
        <begin position="37"/>
        <end position="69"/>
    </location>
</feature>
<evidence type="ECO:0000313" key="3">
    <source>
        <dbReference type="Proteomes" id="UP000291422"/>
    </source>
</evidence>
<evidence type="ECO:0000313" key="2">
    <source>
        <dbReference type="EMBL" id="RYN80713.1"/>
    </source>
</evidence>
<feature type="compositionally biased region" description="Low complexity" evidence="1">
    <location>
        <begin position="45"/>
        <end position="63"/>
    </location>
</feature>
<dbReference type="AlphaFoldDB" id="A0A4Q4NPW7"/>
<dbReference type="Proteomes" id="UP000291422">
    <property type="component" value="Unassembled WGS sequence"/>
</dbReference>
<feature type="compositionally biased region" description="Acidic residues" evidence="1">
    <location>
        <begin position="390"/>
        <end position="404"/>
    </location>
</feature>
<dbReference type="EMBL" id="PDXD01000003">
    <property type="protein sequence ID" value="RYN80713.1"/>
    <property type="molecule type" value="Genomic_DNA"/>
</dbReference>
<comment type="caution">
    <text evidence="2">The sequence shown here is derived from an EMBL/GenBank/DDBJ whole genome shotgun (WGS) entry which is preliminary data.</text>
</comment>
<proteinExistence type="predicted"/>
<protein>
    <submittedName>
        <fullName evidence="2">Uncharacterized protein</fullName>
    </submittedName>
</protein>
<feature type="region of interest" description="Disordered" evidence="1">
    <location>
        <begin position="232"/>
        <end position="251"/>
    </location>
</feature>
<gene>
    <name evidence="2" type="ORF">AA0117_g2901</name>
</gene>
<accession>A0A4Q4NPW7</accession>
<reference evidence="3" key="1">
    <citation type="journal article" date="2019" name="bioRxiv">
        <title>Genomics, evolutionary history and diagnostics of the Alternaria alternata species group including apple and Asian pear pathotypes.</title>
        <authorList>
            <person name="Armitage A.D."/>
            <person name="Cockerton H.M."/>
            <person name="Sreenivasaprasad S."/>
            <person name="Woodhall J.W."/>
            <person name="Lane C.R."/>
            <person name="Harrison R.J."/>
            <person name="Clarkson J.P."/>
        </authorList>
    </citation>
    <scope>NUCLEOTIDE SEQUENCE [LARGE SCALE GENOMIC DNA]</scope>
    <source>
        <strain evidence="3">FERA 1177</strain>
    </source>
</reference>